<dbReference type="InterPro" id="IPR005898">
    <property type="entry name" value="Cyc_pep_transpt_SyrD/YojI"/>
</dbReference>
<dbReference type="InterPro" id="IPR003593">
    <property type="entry name" value="AAA+_ATPase"/>
</dbReference>
<dbReference type="PANTHER" id="PTHR24221:SF654">
    <property type="entry name" value="ATP-BINDING CASSETTE SUB-FAMILY B MEMBER 6"/>
    <property type="match status" value="1"/>
</dbReference>
<dbReference type="InterPro" id="IPR027417">
    <property type="entry name" value="P-loop_NTPase"/>
</dbReference>
<dbReference type="InterPro" id="IPR003439">
    <property type="entry name" value="ABC_transporter-like_ATP-bd"/>
</dbReference>
<dbReference type="PROSITE" id="PS50893">
    <property type="entry name" value="ABC_TRANSPORTER_2"/>
    <property type="match status" value="1"/>
</dbReference>
<protein>
    <submittedName>
        <fullName evidence="11">Cyclic peptide export ABC transporter</fullName>
    </submittedName>
</protein>
<sequence>MLGGLSGLLYSLLIPLVLSVIEAPNDDLQTVADAPAQLLSLEVSNAPLAMVFALTCLFVLVTRTLSQVMLTRVAIDVATGLRTRLYDRIANAPLAALERIGSARLIAALTSDVPRIVQGTRTLPDVLINIVMLVGMLGFLLVLNSDVFWYVLGCIAFGVVTFQVPMLLGRRYFVRARARFDDLQGSIQGLIRGIKELKLNDRKREAFFESVLMRHERAVRRNEKAGHTIIQTANNYGDLLSFFVIGSIIFIVVNYKSISNEELVGVIMALLYITGPISALLHVMPMISVSRVSLQRVKKLFSEIPDEDVAPSDGLPPDWQSVRFQRVCYHHDGGGKEPGFGVGPLDFEIRKGEITFIVGGNGSGKSTMSKLLTLHYHAKSGDIMFGDTRVDSATIGGCRQSISAIYSDYHLFDQLLGLEDDDLQSQVEHYLAALQLDGKVAYQDGKFSTLALSDGQRRRMALLSSVIDDKELYLFDEWAADQDPTFKSVFYNEILPSLRARNKAVVAITHDDRYFDLADQLIVMEDGRITRIERRQQGQQAGATGPASSVDFLVPA</sequence>
<feature type="transmembrane region" description="Helical" evidence="8">
    <location>
        <begin position="149"/>
        <end position="169"/>
    </location>
</feature>
<dbReference type="EMBL" id="JAKJPO010000005">
    <property type="protein sequence ID" value="MCF7222336.1"/>
    <property type="molecule type" value="Genomic_DNA"/>
</dbReference>
<dbReference type="Pfam" id="PF00005">
    <property type="entry name" value="ABC_tran"/>
    <property type="match status" value="1"/>
</dbReference>
<evidence type="ECO:0000256" key="7">
    <source>
        <dbReference type="SAM" id="MobiDB-lite"/>
    </source>
</evidence>
<dbReference type="SMART" id="SM00382">
    <property type="entry name" value="AAA"/>
    <property type="match status" value="1"/>
</dbReference>
<dbReference type="Proteomes" id="UP001430796">
    <property type="component" value="Unassembled WGS sequence"/>
</dbReference>
<accession>A0ABS9HTX8</accession>
<dbReference type="PROSITE" id="PS50929">
    <property type="entry name" value="ABC_TM1F"/>
    <property type="match status" value="1"/>
</dbReference>
<dbReference type="RefSeq" id="WP_237054848.1">
    <property type="nucleotide sequence ID" value="NZ_JAKJPO010000005.1"/>
</dbReference>
<feature type="domain" description="ABC transporter" evidence="9">
    <location>
        <begin position="322"/>
        <end position="551"/>
    </location>
</feature>
<dbReference type="PANTHER" id="PTHR24221">
    <property type="entry name" value="ATP-BINDING CASSETTE SUB-FAMILY B"/>
    <property type="match status" value="1"/>
</dbReference>
<dbReference type="SUPFAM" id="SSF52540">
    <property type="entry name" value="P-loop containing nucleoside triphosphate hydrolases"/>
    <property type="match status" value="1"/>
</dbReference>
<feature type="transmembrane region" description="Helical" evidence="8">
    <location>
        <begin position="264"/>
        <end position="289"/>
    </location>
</feature>
<dbReference type="Gene3D" id="3.40.50.300">
    <property type="entry name" value="P-loop containing nucleotide triphosphate hydrolases"/>
    <property type="match status" value="1"/>
</dbReference>
<dbReference type="Gene3D" id="1.20.1560.10">
    <property type="entry name" value="ABC transporter type 1, transmembrane domain"/>
    <property type="match status" value="1"/>
</dbReference>
<evidence type="ECO:0000259" key="9">
    <source>
        <dbReference type="PROSITE" id="PS50893"/>
    </source>
</evidence>
<reference evidence="11 12" key="1">
    <citation type="submission" date="2022-01" db="EMBL/GenBank/DDBJ databases">
        <title>Lysobacter chinensis sp. nov., a bacterium isolated from cow dung compost.</title>
        <authorList>
            <person name="Liu Y."/>
        </authorList>
    </citation>
    <scope>NUCLEOTIDE SEQUENCE [LARGE SCALE GENOMIC DNA]</scope>
    <source>
        <strain evidence="11 12">TLK-CK17</strain>
    </source>
</reference>
<keyword evidence="2 8" id="KW-0812">Transmembrane</keyword>
<feature type="transmembrane region" description="Helical" evidence="8">
    <location>
        <begin position="239"/>
        <end position="258"/>
    </location>
</feature>
<organism evidence="11 12">
    <name type="scientific">Marilutibacter chinensis</name>
    <dbReference type="NCBI Taxonomy" id="2912247"/>
    <lineage>
        <taxon>Bacteria</taxon>
        <taxon>Pseudomonadati</taxon>
        <taxon>Pseudomonadota</taxon>
        <taxon>Gammaproteobacteria</taxon>
        <taxon>Lysobacterales</taxon>
        <taxon>Lysobacteraceae</taxon>
        <taxon>Marilutibacter</taxon>
    </lineage>
</organism>
<keyword evidence="6 8" id="KW-0472">Membrane</keyword>
<dbReference type="Pfam" id="PF00664">
    <property type="entry name" value="ABC_membrane"/>
    <property type="match status" value="1"/>
</dbReference>
<evidence type="ECO:0000313" key="11">
    <source>
        <dbReference type="EMBL" id="MCF7222336.1"/>
    </source>
</evidence>
<evidence type="ECO:0000256" key="1">
    <source>
        <dbReference type="ARBA" id="ARBA00004651"/>
    </source>
</evidence>
<keyword evidence="3" id="KW-0547">Nucleotide-binding</keyword>
<dbReference type="InterPro" id="IPR036640">
    <property type="entry name" value="ABC1_TM_sf"/>
</dbReference>
<reference evidence="12" key="2">
    <citation type="submission" date="2022-01" db="EMBL/GenBank/DDBJ databases">
        <title>Lysobacter chinensis sp. nov., a bacterium isolated from cow dung compost.</title>
        <authorList>
            <person name="Zhou L.Y."/>
        </authorList>
    </citation>
    <scope>NUCLEOTIDE SEQUENCE [LARGE SCALE GENOMIC DNA]</scope>
    <source>
        <strain evidence="12">TLK-CK17</strain>
    </source>
</reference>
<comment type="subcellular location">
    <subcellularLocation>
        <location evidence="1">Cell membrane</location>
        <topology evidence="1">Multi-pass membrane protein</topology>
    </subcellularLocation>
</comment>
<keyword evidence="5 8" id="KW-1133">Transmembrane helix</keyword>
<keyword evidence="12" id="KW-1185">Reference proteome</keyword>
<evidence type="ECO:0000256" key="3">
    <source>
        <dbReference type="ARBA" id="ARBA00022741"/>
    </source>
</evidence>
<evidence type="ECO:0000256" key="4">
    <source>
        <dbReference type="ARBA" id="ARBA00022840"/>
    </source>
</evidence>
<evidence type="ECO:0000259" key="10">
    <source>
        <dbReference type="PROSITE" id="PS50929"/>
    </source>
</evidence>
<dbReference type="NCBIfam" id="TIGR01194">
    <property type="entry name" value="cyc_pep_trnsptr"/>
    <property type="match status" value="1"/>
</dbReference>
<evidence type="ECO:0000256" key="6">
    <source>
        <dbReference type="ARBA" id="ARBA00023136"/>
    </source>
</evidence>
<dbReference type="InterPro" id="IPR039421">
    <property type="entry name" value="Type_1_exporter"/>
</dbReference>
<evidence type="ECO:0000256" key="2">
    <source>
        <dbReference type="ARBA" id="ARBA00022692"/>
    </source>
</evidence>
<proteinExistence type="predicted"/>
<reference evidence="11 12" key="3">
    <citation type="submission" date="2022-01" db="EMBL/GenBank/DDBJ databases">
        <authorList>
            <person name="Zhou L.Y."/>
        </authorList>
    </citation>
    <scope>NUCLEOTIDE SEQUENCE [LARGE SCALE GENOMIC DNA]</scope>
    <source>
        <strain evidence="11 12">TLK-CK17</strain>
    </source>
</reference>
<comment type="caution">
    <text evidence="11">The sequence shown here is derived from an EMBL/GenBank/DDBJ whole genome shotgun (WGS) entry which is preliminary data.</text>
</comment>
<evidence type="ECO:0000256" key="8">
    <source>
        <dbReference type="SAM" id="Phobius"/>
    </source>
</evidence>
<feature type="transmembrane region" description="Helical" evidence="8">
    <location>
        <begin position="126"/>
        <end position="143"/>
    </location>
</feature>
<dbReference type="SUPFAM" id="SSF90123">
    <property type="entry name" value="ABC transporter transmembrane region"/>
    <property type="match status" value="1"/>
</dbReference>
<evidence type="ECO:0000313" key="12">
    <source>
        <dbReference type="Proteomes" id="UP001430796"/>
    </source>
</evidence>
<gene>
    <name evidence="11" type="ORF">L3V18_11140</name>
</gene>
<dbReference type="InterPro" id="IPR011527">
    <property type="entry name" value="ABC1_TM_dom"/>
</dbReference>
<feature type="region of interest" description="Disordered" evidence="7">
    <location>
        <begin position="535"/>
        <end position="556"/>
    </location>
</feature>
<feature type="domain" description="ABC transmembrane type-1" evidence="10">
    <location>
        <begin position="1"/>
        <end position="287"/>
    </location>
</feature>
<evidence type="ECO:0000256" key="5">
    <source>
        <dbReference type="ARBA" id="ARBA00022989"/>
    </source>
</evidence>
<name>A0ABS9HTX8_9GAMM</name>
<keyword evidence="4" id="KW-0067">ATP-binding</keyword>
<feature type="transmembrane region" description="Helical" evidence="8">
    <location>
        <begin position="43"/>
        <end position="62"/>
    </location>
</feature>